<dbReference type="VEuPathDB" id="FungiDB:PV10_04575"/>
<organism evidence="2 3">
    <name type="scientific">Exophiala mesophila</name>
    <name type="common">Black yeast-like fungus</name>
    <dbReference type="NCBI Taxonomy" id="212818"/>
    <lineage>
        <taxon>Eukaryota</taxon>
        <taxon>Fungi</taxon>
        <taxon>Dikarya</taxon>
        <taxon>Ascomycota</taxon>
        <taxon>Pezizomycotina</taxon>
        <taxon>Eurotiomycetes</taxon>
        <taxon>Chaetothyriomycetidae</taxon>
        <taxon>Chaetothyriales</taxon>
        <taxon>Herpotrichiellaceae</taxon>
        <taxon>Exophiala</taxon>
    </lineage>
</organism>
<gene>
    <name evidence="2" type="ORF">PV10_04575</name>
</gene>
<evidence type="ECO:0000313" key="3">
    <source>
        <dbReference type="Proteomes" id="UP000054302"/>
    </source>
</evidence>
<reference evidence="2 3" key="1">
    <citation type="submission" date="2015-01" db="EMBL/GenBank/DDBJ databases">
        <title>The Genome Sequence of Exophiala mesophila CBS40295.</title>
        <authorList>
            <consortium name="The Broad Institute Genomics Platform"/>
            <person name="Cuomo C."/>
            <person name="de Hoog S."/>
            <person name="Gorbushina A."/>
            <person name="Stielow B."/>
            <person name="Teixiera M."/>
            <person name="Abouelleil A."/>
            <person name="Chapman S.B."/>
            <person name="Priest M."/>
            <person name="Young S.K."/>
            <person name="Wortman J."/>
            <person name="Nusbaum C."/>
            <person name="Birren B."/>
        </authorList>
    </citation>
    <scope>NUCLEOTIDE SEQUENCE [LARGE SCALE GENOMIC DNA]</scope>
    <source>
        <strain evidence="2 3">CBS 40295</strain>
    </source>
</reference>
<feature type="region of interest" description="Disordered" evidence="1">
    <location>
        <begin position="444"/>
        <end position="463"/>
    </location>
</feature>
<dbReference type="HOGENOM" id="CLU_477361_0_0_1"/>
<dbReference type="AlphaFoldDB" id="A0A0D1ZHQ0"/>
<dbReference type="STRING" id="212818.A0A0D1ZHQ0"/>
<keyword evidence="3" id="KW-1185">Reference proteome</keyword>
<proteinExistence type="predicted"/>
<dbReference type="EMBL" id="KN847522">
    <property type="protein sequence ID" value="KIV93359.1"/>
    <property type="molecule type" value="Genomic_DNA"/>
</dbReference>
<dbReference type="OrthoDB" id="10440792at2759"/>
<dbReference type="GeneID" id="27322420"/>
<feature type="region of interest" description="Disordered" evidence="1">
    <location>
        <begin position="500"/>
        <end position="519"/>
    </location>
</feature>
<protein>
    <submittedName>
        <fullName evidence="2">Uncharacterized protein</fullName>
    </submittedName>
</protein>
<feature type="compositionally biased region" description="Low complexity" evidence="1">
    <location>
        <begin position="329"/>
        <end position="340"/>
    </location>
</feature>
<dbReference type="Proteomes" id="UP000054302">
    <property type="component" value="Unassembled WGS sequence"/>
</dbReference>
<evidence type="ECO:0000256" key="1">
    <source>
        <dbReference type="SAM" id="MobiDB-lite"/>
    </source>
</evidence>
<sequence length="571" mass="64255">MDPQPTFGWSYTDISLAIQVLNTLIANLDEKDTQGRHRAKSDYLRYHLCPLFGLIQDCLEDIEADNEHPRRDSWMTSLTIIRDSYYRFEAKLDKQNSHSTRHLDSGSEVPIISGTWTWTELSGNIDAIKSEIGDALVDVEWLINLELRSKFEEDVQTLERLSAVIEAHGATIATYRRGLQEVLRDVQANEQDCETVQDLFQGSTAEFAQKLIKHRRETRAMSSTLQQVHNILIILAGQLLAQRTRCSSETGKRQLSQLQSETKKRAAAISRLCQRYNNAEEMGSEIVRMIRKLGLTKRQGQGQASDDEVLKTRLLMNEQNSRWNDRNRNANANANANANDIISTDHDKNAIIPSRRERWINLFQHLPRPPTRRQHQPFLHDAPISHNRCTWETKPPIPSINHLQRLARIIRNRRDHAPVRIANSQLYYLLASSTDSKRTTGAIVGSRIKSRSESKSKSNTNTNTNTIAMAATAARSMFMYMWSNTSSTFTSSTSTSILTSNSSTSNTTSTAPTSSSSTATTGDFCTATITSIVDANTDYSTTIESAITVSIVFRNVLLSVICGFGSFVFTD</sequence>
<name>A0A0D1ZHQ0_EXOME</name>
<dbReference type="RefSeq" id="XP_016224933.1">
    <property type="nucleotide sequence ID" value="XM_016369145.1"/>
</dbReference>
<feature type="region of interest" description="Disordered" evidence="1">
    <location>
        <begin position="319"/>
        <end position="341"/>
    </location>
</feature>
<accession>A0A0D1ZHQ0</accession>
<evidence type="ECO:0000313" key="2">
    <source>
        <dbReference type="EMBL" id="KIV93359.1"/>
    </source>
</evidence>